<dbReference type="InterPro" id="IPR012338">
    <property type="entry name" value="Beta-lactam/transpept-like"/>
</dbReference>
<accession>A0ABN5LSF5</accession>
<sequence length="388" mass="42363">MIFKRNIVYLLLLATLQLFACTEQNTVEIIGKKTFTDSDTAIAAVDDSVRSFMQKHSIPGVSIAIVKNGKLVYAKGYGYADQSAAAPVTDSSRFRISSISKCVTSVAIMKLLAAGTLSLDDKIFGPGSILGTQYGTLPYGTYITDLRVRHLLQHYNGGWSNASNDPTLTNDAMNAEELISWILDNRPLSSAPGTTYLYSNVGYMILGRVIEELTGQTYENYVKTNVLQPSGITKMDIGGSTLADRKTNEVVYYGQGTQNPYSENFPRRDANGGWIASPTDMMRLMVHVDGLSSVPDILTAAIKDTMITPSFANQAYACGWSISGQGSWYHSGSFPGSSSFWMRRNDGMSGIALVNSRSSNSTFSNDLLQLVQRMLLSSTIAWPNVDLF</sequence>
<keyword evidence="4" id="KW-1185">Reference proteome</keyword>
<dbReference type="EMBL" id="CP029600">
    <property type="protein sequence ID" value="AWO00568.1"/>
    <property type="molecule type" value="Genomic_DNA"/>
</dbReference>
<proteinExistence type="predicted"/>
<keyword evidence="1" id="KW-0732">Signal</keyword>
<evidence type="ECO:0000259" key="2">
    <source>
        <dbReference type="Pfam" id="PF00144"/>
    </source>
</evidence>
<feature type="signal peptide" evidence="1">
    <location>
        <begin position="1"/>
        <end position="20"/>
    </location>
</feature>
<dbReference type="InterPro" id="IPR050491">
    <property type="entry name" value="AmpC-like"/>
</dbReference>
<dbReference type="InterPro" id="IPR001466">
    <property type="entry name" value="Beta-lactam-related"/>
</dbReference>
<evidence type="ECO:0000313" key="4">
    <source>
        <dbReference type="Proteomes" id="UP000246099"/>
    </source>
</evidence>
<evidence type="ECO:0000313" key="3">
    <source>
        <dbReference type="EMBL" id="AWO00568.1"/>
    </source>
</evidence>
<dbReference type="SUPFAM" id="SSF56601">
    <property type="entry name" value="beta-lactamase/transpeptidase-like"/>
    <property type="match status" value="1"/>
</dbReference>
<dbReference type="PANTHER" id="PTHR46825">
    <property type="entry name" value="D-ALANYL-D-ALANINE-CARBOXYPEPTIDASE/ENDOPEPTIDASE AMPH"/>
    <property type="match status" value="1"/>
</dbReference>
<protein>
    <submittedName>
        <fullName evidence="3">Penicillin-binding protein</fullName>
    </submittedName>
</protein>
<dbReference type="Pfam" id="PF00144">
    <property type="entry name" value="Beta-lactamase"/>
    <property type="match status" value="1"/>
</dbReference>
<feature type="domain" description="Beta-lactamase-related" evidence="2">
    <location>
        <begin position="45"/>
        <end position="363"/>
    </location>
</feature>
<feature type="chain" id="PRO_5047005272" evidence="1">
    <location>
        <begin position="21"/>
        <end position="388"/>
    </location>
</feature>
<dbReference type="Proteomes" id="UP000246099">
    <property type="component" value="Chromosome"/>
</dbReference>
<organism evidence="3 4">
    <name type="scientific">Chitinophaga alhagiae</name>
    <dbReference type="NCBI Taxonomy" id="2203219"/>
    <lineage>
        <taxon>Bacteria</taxon>
        <taxon>Pseudomonadati</taxon>
        <taxon>Bacteroidota</taxon>
        <taxon>Chitinophagia</taxon>
        <taxon>Chitinophagales</taxon>
        <taxon>Chitinophagaceae</taxon>
        <taxon>Chitinophaga</taxon>
    </lineage>
</organism>
<evidence type="ECO:0000256" key="1">
    <source>
        <dbReference type="SAM" id="SignalP"/>
    </source>
</evidence>
<name>A0ABN5LSF5_9BACT</name>
<dbReference type="Gene3D" id="3.40.710.10">
    <property type="entry name" value="DD-peptidase/beta-lactamase superfamily"/>
    <property type="match status" value="1"/>
</dbReference>
<reference evidence="3 4" key="1">
    <citation type="submission" date="2018-05" db="EMBL/GenBank/DDBJ databases">
        <title>Chitinophaga sp. nov., isolated from rhizosphere soil of Alhagi.</title>
        <authorList>
            <person name="Liu Y."/>
        </authorList>
    </citation>
    <scope>NUCLEOTIDE SEQUENCE [LARGE SCALE GENOMIC DNA]</scope>
    <source>
        <strain evidence="3 4">T22</strain>
    </source>
</reference>
<gene>
    <name evidence="3" type="ORF">DLD77_02040</name>
</gene>
<dbReference type="RefSeq" id="WP_119076165.1">
    <property type="nucleotide sequence ID" value="NZ_CP029600.1"/>
</dbReference>
<dbReference type="PANTHER" id="PTHR46825:SF9">
    <property type="entry name" value="BETA-LACTAMASE-RELATED DOMAIN-CONTAINING PROTEIN"/>
    <property type="match status" value="1"/>
</dbReference>